<accession>X1I3R8</accession>
<dbReference type="EMBL" id="BARU01044072">
    <property type="protein sequence ID" value="GAH76357.1"/>
    <property type="molecule type" value="Genomic_DNA"/>
</dbReference>
<sequence length="34" mass="3754">NKITVFIGRPIEVKPGDSLRAKAMEVNRSLLIST</sequence>
<evidence type="ECO:0000313" key="1">
    <source>
        <dbReference type="EMBL" id="GAH76357.1"/>
    </source>
</evidence>
<reference evidence="1" key="1">
    <citation type="journal article" date="2014" name="Front. Microbiol.">
        <title>High frequency of phylogenetically diverse reductive dehalogenase-homologous genes in deep subseafloor sedimentary metagenomes.</title>
        <authorList>
            <person name="Kawai M."/>
            <person name="Futagami T."/>
            <person name="Toyoda A."/>
            <person name="Takaki Y."/>
            <person name="Nishi S."/>
            <person name="Hori S."/>
            <person name="Arai W."/>
            <person name="Tsubouchi T."/>
            <person name="Morono Y."/>
            <person name="Uchiyama I."/>
            <person name="Ito T."/>
            <person name="Fujiyama A."/>
            <person name="Inagaki F."/>
            <person name="Takami H."/>
        </authorList>
    </citation>
    <scope>NUCLEOTIDE SEQUENCE</scope>
    <source>
        <strain evidence="1">Expedition CK06-06</strain>
    </source>
</reference>
<name>X1I3R8_9ZZZZ</name>
<organism evidence="1">
    <name type="scientific">marine sediment metagenome</name>
    <dbReference type="NCBI Taxonomy" id="412755"/>
    <lineage>
        <taxon>unclassified sequences</taxon>
        <taxon>metagenomes</taxon>
        <taxon>ecological metagenomes</taxon>
    </lineage>
</organism>
<feature type="non-terminal residue" evidence="1">
    <location>
        <position position="1"/>
    </location>
</feature>
<comment type="caution">
    <text evidence="1">The sequence shown here is derived from an EMBL/GenBank/DDBJ whole genome shotgun (WGS) entry which is preliminary data.</text>
</comment>
<gene>
    <name evidence="1" type="ORF">S03H2_67347</name>
</gene>
<proteinExistence type="predicted"/>
<dbReference type="AlphaFoldDB" id="X1I3R8"/>
<protein>
    <submittedName>
        <fullName evidence="1">Uncharacterized protein</fullName>
    </submittedName>
</protein>